<reference evidence="1" key="1">
    <citation type="submission" date="2021-01" db="EMBL/GenBank/DDBJ databases">
        <title>Genome seq and assembly of Tabrizicola sp. KVB23.</title>
        <authorList>
            <person name="Chhetri G."/>
        </authorList>
    </citation>
    <scope>NUCLEOTIDE SEQUENCE</scope>
    <source>
        <strain evidence="1">KVB23</strain>
    </source>
</reference>
<dbReference type="RefSeq" id="WP_202658645.1">
    <property type="nucleotide sequence ID" value="NZ_JAESVP010000002.1"/>
</dbReference>
<dbReference type="AlphaFoldDB" id="A0A8J7SV71"/>
<sequence length="86" mass="9502">MGILQDLAEKLAQDVLDAQDELGDERFYEKVSKILLDASPTTQETYMTACRVILAERKARKFLEANLKAKRTGGAAPQAPRDAIGH</sequence>
<dbReference type="EMBL" id="JAESVP010000002">
    <property type="protein sequence ID" value="MBL4927519.1"/>
    <property type="molecule type" value="Genomic_DNA"/>
</dbReference>
<organism evidence="1 2">
    <name type="scientific">Fuscibacter oryzae</name>
    <dbReference type="NCBI Taxonomy" id="2803939"/>
    <lineage>
        <taxon>Bacteria</taxon>
        <taxon>Pseudomonadati</taxon>
        <taxon>Pseudomonadota</taxon>
        <taxon>Alphaproteobacteria</taxon>
        <taxon>Rhodobacterales</taxon>
        <taxon>Paracoccaceae</taxon>
        <taxon>Fuscibacter</taxon>
    </lineage>
</organism>
<proteinExistence type="predicted"/>
<keyword evidence="2" id="KW-1185">Reference proteome</keyword>
<evidence type="ECO:0000313" key="1">
    <source>
        <dbReference type="EMBL" id="MBL4927519.1"/>
    </source>
</evidence>
<gene>
    <name evidence="1" type="ORF">JI744_05310</name>
</gene>
<protein>
    <submittedName>
        <fullName evidence="1">Uncharacterized protein</fullName>
    </submittedName>
</protein>
<name>A0A8J7SV71_9RHOB</name>
<comment type="caution">
    <text evidence="1">The sequence shown here is derived from an EMBL/GenBank/DDBJ whole genome shotgun (WGS) entry which is preliminary data.</text>
</comment>
<accession>A0A8J7SV71</accession>
<dbReference type="Proteomes" id="UP000619033">
    <property type="component" value="Unassembled WGS sequence"/>
</dbReference>
<evidence type="ECO:0000313" key="2">
    <source>
        <dbReference type="Proteomes" id="UP000619033"/>
    </source>
</evidence>